<dbReference type="PANTHER" id="PTHR43537">
    <property type="entry name" value="TRANSCRIPTIONAL REGULATOR, GNTR FAMILY"/>
    <property type="match status" value="1"/>
</dbReference>
<proteinExistence type="predicted"/>
<dbReference type="PANTHER" id="PTHR43537:SF5">
    <property type="entry name" value="UXU OPERON TRANSCRIPTIONAL REGULATOR"/>
    <property type="match status" value="1"/>
</dbReference>
<dbReference type="Gene3D" id="1.20.120.530">
    <property type="entry name" value="GntR ligand-binding domain-like"/>
    <property type="match status" value="1"/>
</dbReference>
<evidence type="ECO:0000259" key="4">
    <source>
        <dbReference type="PROSITE" id="PS50949"/>
    </source>
</evidence>
<dbReference type="InterPro" id="IPR008920">
    <property type="entry name" value="TF_FadR/GntR_C"/>
</dbReference>
<name>A0A094PRR8_9ZZZZ</name>
<keyword evidence="3" id="KW-0804">Transcription</keyword>
<gene>
    <name evidence="5" type="ORF">GM51_18845</name>
</gene>
<dbReference type="GO" id="GO:0003700">
    <property type="term" value="F:DNA-binding transcription factor activity"/>
    <property type="evidence" value="ECO:0007669"/>
    <property type="project" value="InterPro"/>
</dbReference>
<dbReference type="AlphaFoldDB" id="A0A094PRR8"/>
<dbReference type="GO" id="GO:0003677">
    <property type="term" value="F:DNA binding"/>
    <property type="evidence" value="ECO:0007669"/>
    <property type="project" value="UniProtKB-KW"/>
</dbReference>
<sequence length="217" mass="24071">MAKIASTVYEQIRTAILSGELSNSERLVEEDLAVSLGISRTPVREALRRLAAEGLVDVSPNRGARVAEWDADDLREIFDLRSILESHACELATPRASAAEIAFLENICDEMEDLAKTDLSSEQRLPALAAKNRIFHGKIIEISNSSRLGLLIETLIHVPIVMQTYKVYSPEALERSLRHHREIVTAMKAGDEIWAANVMRAHVLAAREEVLGHNEAV</sequence>
<accession>A0A094PRR8</accession>
<evidence type="ECO:0000256" key="2">
    <source>
        <dbReference type="ARBA" id="ARBA00023125"/>
    </source>
</evidence>
<comment type="caution">
    <text evidence="5">The sequence shown here is derived from an EMBL/GenBank/DDBJ whole genome shotgun (WGS) entry which is preliminary data.</text>
</comment>
<organism evidence="5">
    <name type="scientific">freshwater metagenome</name>
    <dbReference type="NCBI Taxonomy" id="449393"/>
    <lineage>
        <taxon>unclassified sequences</taxon>
        <taxon>metagenomes</taxon>
        <taxon>ecological metagenomes</taxon>
    </lineage>
</organism>
<dbReference type="PRINTS" id="PR00035">
    <property type="entry name" value="HTHGNTR"/>
</dbReference>
<dbReference type="CDD" id="cd07377">
    <property type="entry name" value="WHTH_GntR"/>
    <property type="match status" value="1"/>
</dbReference>
<evidence type="ECO:0000313" key="5">
    <source>
        <dbReference type="EMBL" id="KGA13787.1"/>
    </source>
</evidence>
<dbReference type="Pfam" id="PF00392">
    <property type="entry name" value="GntR"/>
    <property type="match status" value="1"/>
</dbReference>
<dbReference type="InterPro" id="IPR011711">
    <property type="entry name" value="GntR_C"/>
</dbReference>
<dbReference type="Pfam" id="PF07729">
    <property type="entry name" value="FCD"/>
    <property type="match status" value="1"/>
</dbReference>
<feature type="domain" description="HTH gntR-type" evidence="4">
    <location>
        <begin position="2"/>
        <end position="69"/>
    </location>
</feature>
<dbReference type="SUPFAM" id="SSF46785">
    <property type="entry name" value="Winged helix' DNA-binding domain"/>
    <property type="match status" value="1"/>
</dbReference>
<dbReference type="EMBL" id="JNSL01000172">
    <property type="protein sequence ID" value="KGA13787.1"/>
    <property type="molecule type" value="Genomic_DNA"/>
</dbReference>
<dbReference type="InterPro" id="IPR036390">
    <property type="entry name" value="WH_DNA-bd_sf"/>
</dbReference>
<evidence type="ECO:0000256" key="3">
    <source>
        <dbReference type="ARBA" id="ARBA00023163"/>
    </source>
</evidence>
<dbReference type="SUPFAM" id="SSF48008">
    <property type="entry name" value="GntR ligand-binding domain-like"/>
    <property type="match status" value="1"/>
</dbReference>
<evidence type="ECO:0000256" key="1">
    <source>
        <dbReference type="ARBA" id="ARBA00023015"/>
    </source>
</evidence>
<dbReference type="Gene3D" id="1.10.10.10">
    <property type="entry name" value="Winged helix-like DNA-binding domain superfamily/Winged helix DNA-binding domain"/>
    <property type="match status" value="1"/>
</dbReference>
<keyword evidence="2" id="KW-0238">DNA-binding</keyword>
<keyword evidence="1" id="KW-0805">Transcription regulation</keyword>
<protein>
    <recommendedName>
        <fullName evidence="4">HTH gntR-type domain-containing protein</fullName>
    </recommendedName>
</protein>
<dbReference type="InterPro" id="IPR000524">
    <property type="entry name" value="Tscrpt_reg_HTH_GntR"/>
</dbReference>
<dbReference type="InterPro" id="IPR036388">
    <property type="entry name" value="WH-like_DNA-bd_sf"/>
</dbReference>
<reference evidence="5" key="1">
    <citation type="submission" date="2014-06" db="EMBL/GenBank/DDBJ databases">
        <title>Key roles for freshwater Actinobacteria revealed by deep metagenomic sequencing.</title>
        <authorList>
            <person name="Ghai R."/>
            <person name="Mizuno C.M."/>
            <person name="Picazo A."/>
            <person name="Camacho A."/>
            <person name="Rodriguez-Valera F."/>
        </authorList>
    </citation>
    <scope>NUCLEOTIDE SEQUENCE</scope>
</reference>
<dbReference type="SMART" id="SM00345">
    <property type="entry name" value="HTH_GNTR"/>
    <property type="match status" value="1"/>
</dbReference>
<dbReference type="PROSITE" id="PS50949">
    <property type="entry name" value="HTH_GNTR"/>
    <property type="match status" value="1"/>
</dbReference>
<dbReference type="SMART" id="SM00895">
    <property type="entry name" value="FCD"/>
    <property type="match status" value="1"/>
</dbReference>